<dbReference type="OrthoDB" id="769885at2"/>
<keyword evidence="1" id="KW-0614">Plasmid</keyword>
<proteinExistence type="predicted"/>
<dbReference type="EMBL" id="CP000092">
    <property type="protein sequence ID" value="AAZ65264.1"/>
    <property type="molecule type" value="Genomic_DNA"/>
</dbReference>
<dbReference type="KEGG" id="reu:Reut_C5923"/>
<sequence>MLRVTVELLPGGDARGRRTVATADIGRVRSGAFADYQVDMEENLLPDQVWTGVLQDYPRWSASVWDLVARSIAVALTGKEQLPPRPTIPPIPVHDADGPWPYVRFDDIPEPTRTFFMHNLRGSSTPAFGSAYAWDWEDFLTGQR</sequence>
<dbReference type="eggNOG" id="ENOG5034133">
    <property type="taxonomic scope" value="Bacteria"/>
</dbReference>
<organism evidence="1">
    <name type="scientific">Cupriavidus pinatubonensis (strain JMP 134 / LMG 1197)</name>
    <name type="common">Cupriavidus necator (strain JMP 134)</name>
    <dbReference type="NCBI Taxonomy" id="264198"/>
    <lineage>
        <taxon>Bacteria</taxon>
        <taxon>Pseudomonadati</taxon>
        <taxon>Pseudomonadota</taxon>
        <taxon>Betaproteobacteria</taxon>
        <taxon>Burkholderiales</taxon>
        <taxon>Burkholderiaceae</taxon>
        <taxon>Cupriavidus</taxon>
    </lineage>
</organism>
<protein>
    <submittedName>
        <fullName evidence="1">Uncharacterized protein</fullName>
    </submittedName>
</protein>
<gene>
    <name evidence="1" type="ordered locus">Reut_C5923</name>
</gene>
<dbReference type="HOGENOM" id="CLU_1739054_0_0_4"/>
<geneLocation type="plasmid" evidence="1">
    <name>megaplasmid</name>
</geneLocation>
<name>Q46NK0_CUPPJ</name>
<accession>Q46NK0</accession>
<dbReference type="AlphaFoldDB" id="Q46NK0"/>
<reference evidence="1" key="1">
    <citation type="submission" date="2005-08" db="EMBL/GenBank/DDBJ databases">
        <title>Complete sequence of a megaplasmid of Ralstonia eutropha JMP134.</title>
        <authorList>
            <person name="Copeland A."/>
            <person name="Lucas S."/>
            <person name="Lapidus A."/>
            <person name="Barry K."/>
            <person name="Detter J.C."/>
            <person name="Glavina T."/>
            <person name="Hammon N."/>
            <person name="Israni S."/>
            <person name="Pitluck S."/>
            <person name="Goltsman E."/>
            <person name="Martinez M."/>
            <person name="Vergez L."/>
            <person name="Larimer F."/>
            <person name="Land M."/>
            <person name="Lykidis A."/>
            <person name="Richardson P."/>
        </authorList>
    </citation>
    <scope>NUCLEOTIDE SEQUENCE [LARGE SCALE GENOMIC DNA]</scope>
    <source>
        <strain evidence="1">JMP134</strain>
        <plasmid evidence="1">megaplasmid</plasmid>
    </source>
</reference>
<evidence type="ECO:0000313" key="1">
    <source>
        <dbReference type="EMBL" id="AAZ65264.1"/>
    </source>
</evidence>